<feature type="transmembrane region" description="Helical" evidence="5">
    <location>
        <begin position="260"/>
        <end position="277"/>
    </location>
</feature>
<dbReference type="GO" id="GO:0016020">
    <property type="term" value="C:membrane"/>
    <property type="evidence" value="ECO:0007669"/>
    <property type="project" value="UniProtKB-SubCell"/>
</dbReference>
<feature type="transmembrane region" description="Helical" evidence="5">
    <location>
        <begin position="444"/>
        <end position="463"/>
    </location>
</feature>
<feature type="transmembrane region" description="Helical" evidence="5">
    <location>
        <begin position="194"/>
        <end position="216"/>
    </location>
</feature>
<accession>A0A835IXE4</accession>
<reference evidence="8 9" key="1">
    <citation type="submission" date="2020-10" db="EMBL/GenBank/DDBJ databases">
        <title>The Coptis chinensis genome and diversification of protoberbering-type alkaloids.</title>
        <authorList>
            <person name="Wang B."/>
            <person name="Shu S."/>
            <person name="Song C."/>
            <person name="Liu Y."/>
        </authorList>
    </citation>
    <scope>NUCLEOTIDE SEQUENCE [LARGE SCALE GENOMIC DNA]</scope>
    <source>
        <strain evidence="8">HL-2020</strain>
        <tissue evidence="8">Leaf</tissue>
    </source>
</reference>
<feature type="domain" description="Nodulin-like" evidence="6">
    <location>
        <begin position="12"/>
        <end position="75"/>
    </location>
</feature>
<feature type="transmembrane region" description="Helical" evidence="5">
    <location>
        <begin position="352"/>
        <end position="374"/>
    </location>
</feature>
<evidence type="ECO:0000256" key="1">
    <source>
        <dbReference type="ARBA" id="ARBA00004141"/>
    </source>
</evidence>
<dbReference type="PANTHER" id="PTHR21576">
    <property type="entry name" value="UNCHARACTERIZED NODULIN-LIKE PROTEIN"/>
    <property type="match status" value="1"/>
</dbReference>
<keyword evidence="9" id="KW-1185">Reference proteome</keyword>
<dbReference type="Proteomes" id="UP000631114">
    <property type="component" value="Unassembled WGS sequence"/>
</dbReference>
<comment type="subcellular location">
    <subcellularLocation>
        <location evidence="1">Membrane</location>
        <topology evidence="1">Multi-pass membrane protein</topology>
    </subcellularLocation>
</comment>
<feature type="transmembrane region" description="Helical" evidence="5">
    <location>
        <begin position="380"/>
        <end position="400"/>
    </location>
</feature>
<feature type="transmembrane region" description="Helical" evidence="5">
    <location>
        <begin position="524"/>
        <end position="545"/>
    </location>
</feature>
<dbReference type="InterPro" id="IPR056555">
    <property type="entry name" value="NFD4_C"/>
</dbReference>
<dbReference type="PANTHER" id="PTHR21576:SF22">
    <property type="entry name" value="F25A4.25 PROTEIN"/>
    <property type="match status" value="1"/>
</dbReference>
<dbReference type="EMBL" id="JADFTS010000001">
    <property type="protein sequence ID" value="KAF9625113.1"/>
    <property type="molecule type" value="Genomic_DNA"/>
</dbReference>
<dbReference type="CDD" id="cd17354">
    <property type="entry name" value="MFS_Mch1p_like"/>
    <property type="match status" value="1"/>
</dbReference>
<keyword evidence="3 5" id="KW-1133">Transmembrane helix</keyword>
<keyword evidence="4 5" id="KW-0472">Membrane</keyword>
<dbReference type="SUPFAM" id="SSF103473">
    <property type="entry name" value="MFS general substrate transporter"/>
    <property type="match status" value="2"/>
</dbReference>
<evidence type="ECO:0000256" key="4">
    <source>
        <dbReference type="ARBA" id="ARBA00023136"/>
    </source>
</evidence>
<feature type="transmembrane region" description="Helical" evidence="5">
    <location>
        <begin position="95"/>
        <end position="117"/>
    </location>
</feature>
<gene>
    <name evidence="8" type="ORF">IFM89_019063</name>
</gene>
<feature type="domain" description="NFD4 C-terminal" evidence="7">
    <location>
        <begin position="346"/>
        <end position="551"/>
    </location>
</feature>
<dbReference type="InterPro" id="IPR036259">
    <property type="entry name" value="MFS_trans_sf"/>
</dbReference>
<protein>
    <recommendedName>
        <fullName evidence="10">Nodulin-like domain-containing protein</fullName>
    </recommendedName>
</protein>
<feature type="transmembrane region" description="Helical" evidence="5">
    <location>
        <begin position="129"/>
        <end position="155"/>
    </location>
</feature>
<sequence>MVNPKTTMESSKWIATVASIWIQCTSGSSYAFGIYSPLLKSSQNYSQSTLDSIAVFKDIGANVGLFSGLLYTVVTTPSHNNNSRGASWLRRRLGGGGPWVVILVGVIQCFTGYFMIWLTVTGLLPRQPVGVVCLYMLLAAHAQTFFNTASVVTAVHNFPDYSGTIVGIMKGFLGLSGAILIQIYSAIFKDNPSSFLLMLALLPSLLPLLLMIFVRVHHKNGGDDKKHLNRFSVIALIIAAYLMVLIIVENVMTLGVLERSFALAVLFFLLISTVGIATRAHSRDSQICAPVSSLEVTQLLDDPDQLEGERIYVSYDPTTCHDANQELHTHGKRILARGENLNLLQAMRTADFWFLFLPMACGMGSGLATVNNISQIGGSLGYTSVEISTLVSLWSIWNFLGRFGAGYLSDYFLHSRGWARPLIMAITLATMSVGHAVIASGLPGALYAGSIVVGVCYGSQWSLMPTITSEIFGVRHMGTIFNTIAIASPIGSYILSVRVVGYIYDKEALSDSGNICKGAHCFLLSFLIMASVTLFGSLIALGLFFRTRRFYKQVIFERIQKFSRK</sequence>
<name>A0A835IXE4_9MAGN</name>
<feature type="transmembrane region" description="Helical" evidence="5">
    <location>
        <begin position="167"/>
        <end position="188"/>
    </location>
</feature>
<evidence type="ECO:0000256" key="3">
    <source>
        <dbReference type="ARBA" id="ARBA00022989"/>
    </source>
</evidence>
<dbReference type="Gene3D" id="1.20.1250.20">
    <property type="entry name" value="MFS general substrate transporter like domains"/>
    <property type="match status" value="1"/>
</dbReference>
<keyword evidence="2 5" id="KW-0812">Transmembrane</keyword>
<dbReference type="InterPro" id="IPR010658">
    <property type="entry name" value="Nodulin-like"/>
</dbReference>
<feature type="transmembrane region" description="Helical" evidence="5">
    <location>
        <begin position="484"/>
        <end position="504"/>
    </location>
</feature>
<evidence type="ECO:0000256" key="2">
    <source>
        <dbReference type="ARBA" id="ARBA00022692"/>
    </source>
</evidence>
<organism evidence="8 9">
    <name type="scientific">Coptis chinensis</name>
    <dbReference type="NCBI Taxonomy" id="261450"/>
    <lineage>
        <taxon>Eukaryota</taxon>
        <taxon>Viridiplantae</taxon>
        <taxon>Streptophyta</taxon>
        <taxon>Embryophyta</taxon>
        <taxon>Tracheophyta</taxon>
        <taxon>Spermatophyta</taxon>
        <taxon>Magnoliopsida</taxon>
        <taxon>Ranunculales</taxon>
        <taxon>Ranunculaceae</taxon>
        <taxon>Coptidoideae</taxon>
        <taxon>Coptis</taxon>
    </lineage>
</organism>
<evidence type="ECO:0000256" key="5">
    <source>
        <dbReference type="SAM" id="Phobius"/>
    </source>
</evidence>
<feature type="domain" description="Nodulin-like" evidence="6">
    <location>
        <begin position="98"/>
        <end position="275"/>
    </location>
</feature>
<evidence type="ECO:0000259" key="7">
    <source>
        <dbReference type="Pfam" id="PF23262"/>
    </source>
</evidence>
<feature type="transmembrane region" description="Helical" evidence="5">
    <location>
        <begin position="228"/>
        <end position="248"/>
    </location>
</feature>
<proteinExistence type="predicted"/>
<evidence type="ECO:0000313" key="8">
    <source>
        <dbReference type="EMBL" id="KAF9625113.1"/>
    </source>
</evidence>
<dbReference type="OrthoDB" id="410267at2759"/>
<evidence type="ECO:0008006" key="10">
    <source>
        <dbReference type="Google" id="ProtNLM"/>
    </source>
</evidence>
<comment type="caution">
    <text evidence="8">The sequence shown here is derived from an EMBL/GenBank/DDBJ whole genome shotgun (WGS) entry which is preliminary data.</text>
</comment>
<evidence type="ECO:0000259" key="6">
    <source>
        <dbReference type="Pfam" id="PF06813"/>
    </source>
</evidence>
<dbReference type="AlphaFoldDB" id="A0A835IXE4"/>
<evidence type="ECO:0000313" key="9">
    <source>
        <dbReference type="Proteomes" id="UP000631114"/>
    </source>
</evidence>
<dbReference type="Pfam" id="PF23262">
    <property type="entry name" value="NFD4_C"/>
    <property type="match status" value="1"/>
</dbReference>
<dbReference type="Pfam" id="PF06813">
    <property type="entry name" value="Nodulin-like"/>
    <property type="match status" value="2"/>
</dbReference>